<feature type="transmembrane region" description="Helical" evidence="1">
    <location>
        <begin position="76"/>
        <end position="96"/>
    </location>
</feature>
<protein>
    <recommendedName>
        <fullName evidence="4">PhnA-like protein</fullName>
    </recommendedName>
</protein>
<evidence type="ECO:0000313" key="2">
    <source>
        <dbReference type="EMBL" id="QPC83331.1"/>
    </source>
</evidence>
<reference evidence="2 3" key="1">
    <citation type="submission" date="2020-02" db="EMBL/GenBank/DDBJ databases">
        <authorList>
            <person name="Zheng R.K."/>
            <person name="Sun C.M."/>
        </authorList>
    </citation>
    <scope>NUCLEOTIDE SEQUENCE [LARGE SCALE GENOMIC DNA]</scope>
    <source>
        <strain evidence="3">rifampicinis</strain>
    </source>
</reference>
<keyword evidence="1" id="KW-0472">Membrane</keyword>
<organism evidence="2 3">
    <name type="scientific">Phototrophicus methaneseepsis</name>
    <dbReference type="NCBI Taxonomy" id="2710758"/>
    <lineage>
        <taxon>Bacteria</taxon>
        <taxon>Bacillati</taxon>
        <taxon>Chloroflexota</taxon>
        <taxon>Candidatus Thermofontia</taxon>
        <taxon>Phototrophicales</taxon>
        <taxon>Phototrophicaceae</taxon>
        <taxon>Phototrophicus</taxon>
    </lineage>
</organism>
<dbReference type="AlphaFoldDB" id="A0A7S8EAF1"/>
<keyword evidence="3" id="KW-1185">Reference proteome</keyword>
<sequence length="310" mass="32201">MAVTTANDVTAYEVTRSVAEAPVREPRVSWGSILAGVVAAIIVQFMMEMLGVAIGLATINPETEAQAVGPAFGTGVVIWLAATTLISLFVGGWVAARLSGTADLLRGFLHGFVTFGVVALLTFLTLTSGVASFVNGVSNTLSQGLGLVGQTAADIAPEVQRAVDLQTTTEEEIRTQINGLLPEDAEIEPTANLRIAGENLLAAILAGEDTTEVRQQLVTTIANQTELTQAEAEQRVDQWIASAQQTSARAEETIERVSGDIADALAATAGVIFVMLIVGAFAAGAGGLVGCANENAYIRTRSQTEAIATT</sequence>
<evidence type="ECO:0008006" key="4">
    <source>
        <dbReference type="Google" id="ProtNLM"/>
    </source>
</evidence>
<evidence type="ECO:0000313" key="3">
    <source>
        <dbReference type="Proteomes" id="UP000594468"/>
    </source>
</evidence>
<proteinExistence type="predicted"/>
<dbReference type="Proteomes" id="UP000594468">
    <property type="component" value="Chromosome"/>
</dbReference>
<feature type="transmembrane region" description="Helical" evidence="1">
    <location>
        <begin position="108"/>
        <end position="134"/>
    </location>
</feature>
<dbReference type="EMBL" id="CP062983">
    <property type="protein sequence ID" value="QPC83331.1"/>
    <property type="molecule type" value="Genomic_DNA"/>
</dbReference>
<keyword evidence="1" id="KW-0812">Transmembrane</keyword>
<keyword evidence="1" id="KW-1133">Transmembrane helix</keyword>
<feature type="transmembrane region" description="Helical" evidence="1">
    <location>
        <begin position="265"/>
        <end position="292"/>
    </location>
</feature>
<name>A0A7S8EAF1_9CHLR</name>
<dbReference type="KEGG" id="pmet:G4Y79_02835"/>
<dbReference type="RefSeq" id="WP_195171398.1">
    <property type="nucleotide sequence ID" value="NZ_CP062983.1"/>
</dbReference>
<evidence type="ECO:0000256" key="1">
    <source>
        <dbReference type="SAM" id="Phobius"/>
    </source>
</evidence>
<gene>
    <name evidence="2" type="ORF">G4Y79_02835</name>
</gene>
<feature type="transmembrane region" description="Helical" evidence="1">
    <location>
        <begin position="33"/>
        <end position="56"/>
    </location>
</feature>
<accession>A0A7S8EAF1</accession>